<dbReference type="AlphaFoldDB" id="A0A2S1R1U4"/>
<dbReference type="InterPro" id="IPR009057">
    <property type="entry name" value="Homeodomain-like_sf"/>
</dbReference>
<keyword evidence="6" id="KW-1185">Reference proteome</keyword>
<dbReference type="PROSITE" id="PS01124">
    <property type="entry name" value="HTH_ARAC_FAMILY_2"/>
    <property type="match status" value="1"/>
</dbReference>
<dbReference type="GO" id="GO:0043565">
    <property type="term" value="F:sequence-specific DNA binding"/>
    <property type="evidence" value="ECO:0007669"/>
    <property type="project" value="InterPro"/>
</dbReference>
<evidence type="ECO:0000313" key="6">
    <source>
        <dbReference type="Proteomes" id="UP000244929"/>
    </source>
</evidence>
<reference evidence="5 6" key="1">
    <citation type="submission" date="2018-04" db="EMBL/GenBank/DDBJ databases">
        <title>Genome sequencing of Flavobacterium sp. HYN0059.</title>
        <authorList>
            <person name="Yi H."/>
            <person name="Baek C."/>
        </authorList>
    </citation>
    <scope>NUCLEOTIDE SEQUENCE [LARGE SCALE GENOMIC DNA]</scope>
    <source>
        <strain evidence="5 6">HYN0059</strain>
    </source>
</reference>
<dbReference type="SMART" id="SM00342">
    <property type="entry name" value="HTH_ARAC"/>
    <property type="match status" value="1"/>
</dbReference>
<organism evidence="5 6">
    <name type="scientific">Flavobacterium album</name>
    <dbReference type="NCBI Taxonomy" id="2175091"/>
    <lineage>
        <taxon>Bacteria</taxon>
        <taxon>Pseudomonadati</taxon>
        <taxon>Bacteroidota</taxon>
        <taxon>Flavobacteriia</taxon>
        <taxon>Flavobacteriales</taxon>
        <taxon>Flavobacteriaceae</taxon>
        <taxon>Flavobacterium</taxon>
    </lineage>
</organism>
<keyword evidence="1" id="KW-0805">Transcription regulation</keyword>
<dbReference type="RefSeq" id="WP_108779310.1">
    <property type="nucleotide sequence ID" value="NZ_CP029186.1"/>
</dbReference>
<keyword evidence="2" id="KW-0238">DNA-binding</keyword>
<dbReference type="InterPro" id="IPR018060">
    <property type="entry name" value="HTH_AraC"/>
</dbReference>
<dbReference type="PANTHER" id="PTHR43280:SF2">
    <property type="entry name" value="HTH-TYPE TRANSCRIPTIONAL REGULATOR EXSA"/>
    <property type="match status" value="1"/>
</dbReference>
<feature type="domain" description="HTH araC/xylS-type" evidence="4">
    <location>
        <begin position="95"/>
        <end position="174"/>
    </location>
</feature>
<name>A0A2S1R1U4_9FLAO</name>
<dbReference type="Proteomes" id="UP000244929">
    <property type="component" value="Chromosome"/>
</dbReference>
<dbReference type="PANTHER" id="PTHR43280">
    <property type="entry name" value="ARAC-FAMILY TRANSCRIPTIONAL REGULATOR"/>
    <property type="match status" value="1"/>
</dbReference>
<evidence type="ECO:0000256" key="2">
    <source>
        <dbReference type="ARBA" id="ARBA00023125"/>
    </source>
</evidence>
<gene>
    <name evidence="5" type="ORF">HYN59_16380</name>
</gene>
<dbReference type="EMBL" id="CP029186">
    <property type="protein sequence ID" value="AWH86587.1"/>
    <property type="molecule type" value="Genomic_DNA"/>
</dbReference>
<protein>
    <submittedName>
        <fullName evidence="5">AraC family transcriptional regulator</fullName>
    </submittedName>
</protein>
<evidence type="ECO:0000256" key="1">
    <source>
        <dbReference type="ARBA" id="ARBA00023015"/>
    </source>
</evidence>
<dbReference type="Gene3D" id="1.10.10.60">
    <property type="entry name" value="Homeodomain-like"/>
    <property type="match status" value="1"/>
</dbReference>
<evidence type="ECO:0000313" key="5">
    <source>
        <dbReference type="EMBL" id="AWH86587.1"/>
    </source>
</evidence>
<keyword evidence="3" id="KW-0804">Transcription</keyword>
<dbReference type="GO" id="GO:0003700">
    <property type="term" value="F:DNA-binding transcription factor activity"/>
    <property type="evidence" value="ECO:0007669"/>
    <property type="project" value="InterPro"/>
</dbReference>
<sequence>MNLYLKYNLEKTCRVVLQEQLEQLGLDYTIAGSGNIVLGHNTEREVYNMLIDRLNYYGIEIVDDKKGMMVQRTKDAIIEMLNSKDLPVHKISSYLSEKVGANYRSISQAFSEVCCISLESFIIIHKIERAKKLLTNENMSLTEIAYALHYSSVAHLSNQFKKITGLTPTAFHKVIMHKRNYLSSLN</sequence>
<dbReference type="OrthoDB" id="952277at2"/>
<accession>A0A2S1R1U4</accession>
<dbReference type="SUPFAM" id="SSF46689">
    <property type="entry name" value="Homeodomain-like"/>
    <property type="match status" value="1"/>
</dbReference>
<dbReference type="Pfam" id="PF12833">
    <property type="entry name" value="HTH_18"/>
    <property type="match status" value="1"/>
</dbReference>
<evidence type="ECO:0000256" key="3">
    <source>
        <dbReference type="ARBA" id="ARBA00023163"/>
    </source>
</evidence>
<dbReference type="KEGG" id="falb:HYN59_16380"/>
<evidence type="ECO:0000259" key="4">
    <source>
        <dbReference type="PROSITE" id="PS01124"/>
    </source>
</evidence>
<proteinExistence type="predicted"/>